<evidence type="ECO:0000256" key="1">
    <source>
        <dbReference type="SAM" id="MobiDB-lite"/>
    </source>
</evidence>
<dbReference type="AlphaFoldDB" id="A0A4Y2GI18"/>
<gene>
    <name evidence="3" type="ORF">AVEN_201577_1</name>
    <name evidence="4" type="ORF">AVEN_222998_1</name>
</gene>
<organism evidence="3 5">
    <name type="scientific">Araneus ventricosus</name>
    <name type="common">Orbweaver spider</name>
    <name type="synonym">Epeira ventricosa</name>
    <dbReference type="NCBI Taxonomy" id="182803"/>
    <lineage>
        <taxon>Eukaryota</taxon>
        <taxon>Metazoa</taxon>
        <taxon>Ecdysozoa</taxon>
        <taxon>Arthropoda</taxon>
        <taxon>Chelicerata</taxon>
        <taxon>Arachnida</taxon>
        <taxon>Araneae</taxon>
        <taxon>Araneomorphae</taxon>
        <taxon>Entelegynae</taxon>
        <taxon>Araneoidea</taxon>
        <taxon>Araneidae</taxon>
        <taxon>Araneus</taxon>
    </lineage>
</organism>
<evidence type="ECO:0000313" key="3">
    <source>
        <dbReference type="EMBL" id="GBM52188.1"/>
    </source>
</evidence>
<feature type="transmembrane region" description="Helical" evidence="2">
    <location>
        <begin position="6"/>
        <end position="23"/>
    </location>
</feature>
<dbReference type="EMBL" id="BGPR01099300">
    <property type="protein sequence ID" value="GBM52188.1"/>
    <property type="molecule type" value="Genomic_DNA"/>
</dbReference>
<proteinExistence type="predicted"/>
<feature type="region of interest" description="Disordered" evidence="1">
    <location>
        <begin position="90"/>
        <end position="110"/>
    </location>
</feature>
<keyword evidence="2" id="KW-0472">Membrane</keyword>
<sequence>MNEAVYVWCVLIHGAVICPFFFVEKMINGDLLGLYAIPLLKHLQPNVSFHQDGVPPRWTRPERELFDCVSRSLIELGGVSYINVPFSSNPRQFRNGPRSFEQRSDDKADS</sequence>
<evidence type="ECO:0000313" key="4">
    <source>
        <dbReference type="EMBL" id="GBM52193.1"/>
    </source>
</evidence>
<evidence type="ECO:0000256" key="2">
    <source>
        <dbReference type="SAM" id="Phobius"/>
    </source>
</evidence>
<evidence type="ECO:0000313" key="5">
    <source>
        <dbReference type="Proteomes" id="UP000499080"/>
    </source>
</evidence>
<dbReference type="Proteomes" id="UP000499080">
    <property type="component" value="Unassembled WGS sequence"/>
</dbReference>
<accession>A0A4Y2GI18</accession>
<keyword evidence="2" id="KW-0812">Transmembrane</keyword>
<name>A0A4Y2GI18_ARAVE</name>
<protein>
    <submittedName>
        <fullName evidence="3">Uncharacterized protein</fullName>
    </submittedName>
</protein>
<comment type="caution">
    <text evidence="3">The sequence shown here is derived from an EMBL/GenBank/DDBJ whole genome shotgun (WGS) entry which is preliminary data.</text>
</comment>
<keyword evidence="2" id="KW-1133">Transmembrane helix</keyword>
<feature type="compositionally biased region" description="Basic and acidic residues" evidence="1">
    <location>
        <begin position="100"/>
        <end position="110"/>
    </location>
</feature>
<dbReference type="EMBL" id="BGPR01099301">
    <property type="protein sequence ID" value="GBM52193.1"/>
    <property type="molecule type" value="Genomic_DNA"/>
</dbReference>
<reference evidence="3 5" key="1">
    <citation type="journal article" date="2019" name="Sci. Rep.">
        <title>Orb-weaving spider Araneus ventricosus genome elucidates the spidroin gene catalogue.</title>
        <authorList>
            <person name="Kono N."/>
            <person name="Nakamura H."/>
            <person name="Ohtoshi R."/>
            <person name="Moran D.A.P."/>
            <person name="Shinohara A."/>
            <person name="Yoshida Y."/>
            <person name="Fujiwara M."/>
            <person name="Mori M."/>
            <person name="Tomita M."/>
            <person name="Arakawa K."/>
        </authorList>
    </citation>
    <scope>NUCLEOTIDE SEQUENCE [LARGE SCALE GENOMIC DNA]</scope>
</reference>
<keyword evidence="5" id="KW-1185">Reference proteome</keyword>